<dbReference type="AlphaFoldDB" id="A0A7S0A6S7"/>
<organism evidence="2">
    <name type="scientific">Pyrodinium bahamense</name>
    <dbReference type="NCBI Taxonomy" id="73915"/>
    <lineage>
        <taxon>Eukaryota</taxon>
        <taxon>Sar</taxon>
        <taxon>Alveolata</taxon>
        <taxon>Dinophyceae</taxon>
        <taxon>Gonyaulacales</taxon>
        <taxon>Pyrocystaceae</taxon>
        <taxon>Pyrodinium</taxon>
    </lineage>
</organism>
<sequence length="270" mass="29892">MAHCFTSLCMATHAVVILFACMQVALGDKNASHTTHMRRASDSAVHGEEAAKRYSPIWKFDSKADENCFPDIPSSARDGTCSSTWIGTPTYYEEHTCGSFIVFSYWLWYGWQNACFADHGAHGNDWEHISVYVGLDGQVAKVMFFQHSGHYTRRAGTFESEYGHPVVYVGKNAHGSYHAGCDGTCSFSEFWSCGCALRCLSVCAGGCGWWDDYRNNNGGQVGRAWESLYPLQPGQTVDGIERRTSSCPSTSCTGARTKLAWDSSCWQDEP</sequence>
<proteinExistence type="predicted"/>
<gene>
    <name evidence="2" type="ORF">PBAH0796_LOCUS9439</name>
</gene>
<keyword evidence="1" id="KW-0732">Signal</keyword>
<reference evidence="2" key="1">
    <citation type="submission" date="2021-01" db="EMBL/GenBank/DDBJ databases">
        <authorList>
            <person name="Corre E."/>
            <person name="Pelletier E."/>
            <person name="Niang G."/>
            <person name="Scheremetjew M."/>
            <person name="Finn R."/>
            <person name="Kale V."/>
            <person name="Holt S."/>
            <person name="Cochrane G."/>
            <person name="Meng A."/>
            <person name="Brown T."/>
            <person name="Cohen L."/>
        </authorList>
    </citation>
    <scope>NUCLEOTIDE SEQUENCE</scope>
    <source>
        <strain evidence="2">Pbaha01</strain>
    </source>
</reference>
<dbReference type="EMBL" id="HBEG01015583">
    <property type="protein sequence ID" value="CAD8354072.1"/>
    <property type="molecule type" value="Transcribed_RNA"/>
</dbReference>
<feature type="signal peptide" evidence="1">
    <location>
        <begin position="1"/>
        <end position="27"/>
    </location>
</feature>
<evidence type="ECO:0000313" key="2">
    <source>
        <dbReference type="EMBL" id="CAD8354072.1"/>
    </source>
</evidence>
<protein>
    <submittedName>
        <fullName evidence="2">Uncharacterized protein</fullName>
    </submittedName>
</protein>
<accession>A0A7S0A6S7</accession>
<evidence type="ECO:0000256" key="1">
    <source>
        <dbReference type="SAM" id="SignalP"/>
    </source>
</evidence>
<name>A0A7S0A6S7_9DINO</name>
<feature type="chain" id="PRO_5031219624" evidence="1">
    <location>
        <begin position="28"/>
        <end position="270"/>
    </location>
</feature>